<dbReference type="PANTHER" id="PTHR32467">
    <property type="entry name" value="AP2-LIKE ETHYLENE-RESPONSIVE TRANSCRIPTION FACTOR"/>
    <property type="match status" value="1"/>
</dbReference>
<dbReference type="SUPFAM" id="SSF54171">
    <property type="entry name" value="DNA-binding domain"/>
    <property type="match status" value="2"/>
</dbReference>
<evidence type="ECO:0000256" key="5">
    <source>
        <dbReference type="ARBA" id="ARBA00023242"/>
    </source>
</evidence>
<dbReference type="Proteomes" id="UP000626092">
    <property type="component" value="Unassembled WGS sequence"/>
</dbReference>
<reference evidence="7" key="1">
    <citation type="submission" date="2019-11" db="EMBL/GenBank/DDBJ databases">
        <authorList>
            <person name="Liu Y."/>
            <person name="Hou J."/>
            <person name="Li T.-Q."/>
            <person name="Guan C.-H."/>
            <person name="Wu X."/>
            <person name="Wu H.-Z."/>
            <person name="Ling F."/>
            <person name="Zhang R."/>
            <person name="Shi X.-G."/>
            <person name="Ren J.-P."/>
            <person name="Chen E.-F."/>
            <person name="Sun J.-M."/>
        </authorList>
    </citation>
    <scope>NUCLEOTIDE SEQUENCE</scope>
    <source>
        <strain evidence="7">Adult_tree_wgs_1</strain>
        <tissue evidence="7">Leaves</tissue>
    </source>
</reference>
<evidence type="ECO:0000256" key="1">
    <source>
        <dbReference type="ARBA" id="ARBA00004123"/>
    </source>
</evidence>
<evidence type="ECO:0000259" key="6">
    <source>
        <dbReference type="PROSITE" id="PS51032"/>
    </source>
</evidence>
<comment type="subcellular location">
    <subcellularLocation>
        <location evidence="1">Nucleus</location>
    </subcellularLocation>
</comment>
<dbReference type="PROSITE" id="PS51032">
    <property type="entry name" value="AP2_ERF"/>
    <property type="match status" value="2"/>
</dbReference>
<dbReference type="InterPro" id="IPR016177">
    <property type="entry name" value="DNA-bd_dom_sf"/>
</dbReference>
<evidence type="ECO:0000256" key="4">
    <source>
        <dbReference type="ARBA" id="ARBA00023163"/>
    </source>
</evidence>
<organism evidence="7 8">
    <name type="scientific">Rhododendron simsii</name>
    <name type="common">Sims's rhododendron</name>
    <dbReference type="NCBI Taxonomy" id="118357"/>
    <lineage>
        <taxon>Eukaryota</taxon>
        <taxon>Viridiplantae</taxon>
        <taxon>Streptophyta</taxon>
        <taxon>Embryophyta</taxon>
        <taxon>Tracheophyta</taxon>
        <taxon>Spermatophyta</taxon>
        <taxon>Magnoliopsida</taxon>
        <taxon>eudicotyledons</taxon>
        <taxon>Gunneridae</taxon>
        <taxon>Pentapetalae</taxon>
        <taxon>asterids</taxon>
        <taxon>Ericales</taxon>
        <taxon>Ericaceae</taxon>
        <taxon>Ericoideae</taxon>
        <taxon>Rhodoreae</taxon>
        <taxon>Rhododendron</taxon>
    </lineage>
</organism>
<keyword evidence="2" id="KW-0805">Transcription regulation</keyword>
<evidence type="ECO:0000313" key="8">
    <source>
        <dbReference type="Proteomes" id="UP000626092"/>
    </source>
</evidence>
<comment type="caution">
    <text evidence="7">The sequence shown here is derived from an EMBL/GenBank/DDBJ whole genome shotgun (WGS) entry which is preliminary data.</text>
</comment>
<dbReference type="AlphaFoldDB" id="A0A834GPR9"/>
<dbReference type="PANTHER" id="PTHR32467:SF101">
    <property type="entry name" value="AP2-LIKE ETHYLENE-RESPONSIVE TRANSCRIPTION FACTOR AIL6"/>
    <property type="match status" value="1"/>
</dbReference>
<dbReference type="Gene3D" id="3.30.730.10">
    <property type="entry name" value="AP2/ERF domain"/>
    <property type="match status" value="3"/>
</dbReference>
<gene>
    <name evidence="7" type="ORF">RHSIM_Rhsim08G0017000</name>
</gene>
<proteinExistence type="predicted"/>
<protein>
    <recommendedName>
        <fullName evidence="6">AP2/ERF domain-containing protein</fullName>
    </recommendedName>
</protein>
<dbReference type="GO" id="GO:0003677">
    <property type="term" value="F:DNA binding"/>
    <property type="evidence" value="ECO:0007669"/>
    <property type="project" value="UniProtKB-KW"/>
</dbReference>
<feature type="domain" description="AP2/ERF" evidence="6">
    <location>
        <begin position="370"/>
        <end position="487"/>
    </location>
</feature>
<dbReference type="InterPro" id="IPR036955">
    <property type="entry name" value="AP2/ERF_dom_sf"/>
</dbReference>
<accession>A0A834GPR9</accession>
<evidence type="ECO:0000313" key="7">
    <source>
        <dbReference type="EMBL" id="KAF7136460.1"/>
    </source>
</evidence>
<evidence type="ECO:0000256" key="2">
    <source>
        <dbReference type="ARBA" id="ARBA00023015"/>
    </source>
</evidence>
<dbReference type="GO" id="GO:0003700">
    <property type="term" value="F:DNA-binding transcription factor activity"/>
    <property type="evidence" value="ECO:0007669"/>
    <property type="project" value="InterPro"/>
</dbReference>
<feature type="domain" description="AP2/ERF" evidence="6">
    <location>
        <begin position="242"/>
        <end position="334"/>
    </location>
</feature>
<name>A0A834GPR9_RHOSS</name>
<sequence>MAPGNNNWLSFSLSTMEMLSSSSQSQMLQQQSTMKQQLVPFDAASADSQQYCYYDNYYNTSDWENRSQGLYGGQNQVVKEVTGQSIADSSIFTGLFVDSQMHHQPPRKLEDFLGGDTSSFQTETQDSSSLTHIYDQSGASAYFNDHHDFKTINPGSAGFQAFSANSGSEVDDSASVARIQLGCVDYTGQYTESGHELALSQCPNGGLSLGGNNNQRSEKALVSVDSDSCKRITDTFGQRTSIYRGVTRYYIFSSYPCWCVTEKRWFWVDAGIDGRVDTKRIFGTTAVEERARPERDVKVLPLYLGGYDKEDKAARSYDLAALKYWGPTATTNFPVANYTKELEEMKHSTKQEFIASLRRKSSGFSRGASIYRGVTRHHQQGRWQARIGRVAGNKDLYLGTFGNIFYFIMSLSQNDQKREQAIAFDGNHGLESLAPEFKLICHLVENFFNDMTYRSVLMVSATEEEAAEAYDIAAIKFRGLNAVTNFEMNRYDVEAIMNSSLPIGGTAKRLKLSLEAEQKPSLNHELPLQCSSNTSTSINFSPVQSLPGIPCGVPFDSATRYHHNLFYLHSNNGGSSDAPNSATSMVTTPMTYLPPPAEFFIWPHQSY</sequence>
<dbReference type="InterPro" id="IPR001471">
    <property type="entry name" value="AP2/ERF_dom"/>
</dbReference>
<evidence type="ECO:0000256" key="3">
    <source>
        <dbReference type="ARBA" id="ARBA00023125"/>
    </source>
</evidence>
<keyword evidence="5" id="KW-0539">Nucleus</keyword>
<keyword evidence="8" id="KW-1185">Reference proteome</keyword>
<dbReference type="GO" id="GO:0005634">
    <property type="term" value="C:nucleus"/>
    <property type="evidence" value="ECO:0007669"/>
    <property type="project" value="UniProtKB-SubCell"/>
</dbReference>
<dbReference type="CDD" id="cd00018">
    <property type="entry name" value="AP2"/>
    <property type="match status" value="1"/>
</dbReference>
<dbReference type="EMBL" id="WJXA01000008">
    <property type="protein sequence ID" value="KAF7136460.1"/>
    <property type="molecule type" value="Genomic_DNA"/>
</dbReference>
<keyword evidence="3" id="KW-0238">DNA-binding</keyword>
<dbReference type="OrthoDB" id="207175at2759"/>
<dbReference type="SMART" id="SM00380">
    <property type="entry name" value="AP2"/>
    <property type="match status" value="2"/>
</dbReference>
<keyword evidence="4" id="KW-0804">Transcription</keyword>